<accession>A0A671VGQ9</accession>
<dbReference type="Gene3D" id="3.30.450.200">
    <property type="match status" value="1"/>
</dbReference>
<dbReference type="InterPro" id="IPR005113">
    <property type="entry name" value="uDENN_dom"/>
</dbReference>
<reference evidence="4" key="3">
    <citation type="submission" date="2025-09" db="UniProtKB">
        <authorList>
            <consortium name="Ensembl"/>
        </authorList>
    </citation>
    <scope>IDENTIFICATION</scope>
</reference>
<proteinExistence type="predicted"/>
<keyword evidence="1" id="KW-0344">Guanine-nucleotide releasing factor</keyword>
<dbReference type="GO" id="GO:0070374">
    <property type="term" value="P:positive regulation of ERK1 and ERK2 cascade"/>
    <property type="evidence" value="ECO:0007669"/>
    <property type="project" value="TreeGrafter"/>
</dbReference>
<gene>
    <name evidence="4" type="primary">DENND2B</name>
    <name evidence="4" type="synonym">dennd2b</name>
</gene>
<feature type="region of interest" description="Disordered" evidence="2">
    <location>
        <begin position="167"/>
        <end position="248"/>
    </location>
</feature>
<dbReference type="InterPro" id="IPR043153">
    <property type="entry name" value="DENN_C"/>
</dbReference>
<dbReference type="Pfam" id="PF02141">
    <property type="entry name" value="DENN"/>
    <property type="match status" value="1"/>
</dbReference>
<evidence type="ECO:0000313" key="4">
    <source>
        <dbReference type="Ensembl" id="ENSSAUP00010024977.1"/>
    </source>
</evidence>
<dbReference type="Pfam" id="PF03455">
    <property type="entry name" value="dDENN"/>
    <property type="match status" value="1"/>
</dbReference>
<dbReference type="Gene3D" id="3.40.50.11500">
    <property type="match status" value="1"/>
</dbReference>
<dbReference type="Pfam" id="PF03456">
    <property type="entry name" value="uDENN"/>
    <property type="match status" value="1"/>
</dbReference>
<dbReference type="PROSITE" id="PS50211">
    <property type="entry name" value="DENN"/>
    <property type="match status" value="1"/>
</dbReference>
<dbReference type="SMART" id="SM00800">
    <property type="entry name" value="uDENN"/>
    <property type="match status" value="1"/>
</dbReference>
<dbReference type="SMART" id="SM00801">
    <property type="entry name" value="dDENN"/>
    <property type="match status" value="1"/>
</dbReference>
<dbReference type="InterPro" id="IPR051942">
    <property type="entry name" value="DENN_domain_containing_2"/>
</dbReference>
<dbReference type="InterPro" id="IPR005112">
    <property type="entry name" value="dDENN_dom"/>
</dbReference>
<dbReference type="Proteomes" id="UP000472265">
    <property type="component" value="Chromosome 4"/>
</dbReference>
<sequence>MSLCLDKRGGERVGGSEGCPSLLSSPCSEKTFDFKGVRRMSTAFSECSCTEEEEGVSDKDGVGRFQKRMGKSESSGTFVRSLSARKETSAVLNRIQKIEQALKDNPNPSPPRYLSNCYAPDKTRQKSFMIGDDFDSTCTSKRSSICSVATEPDAVLVPDKLSKLRQRFSVSSARSESPEPPSQQTSIGTPVNPLPKPKRTFEYEAKGDQKGLLPANGLPPNRASESPPPLPSTPAPSMTRTVKTEGSTPVRLQDRLLKLQSILRRAPSYRTLELQLIEWQERELFEYFVVVSLKKKPSKNSYSPEVTYQFPKLERPTKQMREAEQRLKAIPQFCFPDAKDWSPVSEYTSETFSFMLTGEDGSRRFGYCRRLLPTGKGPRLPEVYCVISRLGCFDLFSTILDEVERRRGVSAALVYPFMRSLMESPFPAPGKIIKVKTFLPGAGNEVIELRRPTDSRLEHVDFDSLFSCLGVRQVVRVFASLLLERRVIFVADKLSTLSSCMHAVVALLYPFSWQHTFIPVLPGSMLDIVCCPTPFLVGLLSSSLPKLKELPVEEALMVDLGTDRFIRQMDDEASLLPRKLQAALEQALEQRNDIINQDSDKYNSLNSLVSEAFIRFFLETIGHYSLFITQNERGERVFQREAFRKSVASKSIRRFLGVFMESQMFAGFIQDRELRKSRAKGLFEQRVDQYLEELPDTEQSGVNKFLKGLGSKMKFLHKKN</sequence>
<dbReference type="GeneTree" id="ENSGT00950000182931"/>
<protein>
    <submittedName>
        <fullName evidence="4">DENN domain containing 2B</fullName>
    </submittedName>
</protein>
<dbReference type="FunFam" id="3.30.450.200:FF:000001">
    <property type="entry name" value="DENN domain-containing protein 2A isoform X1"/>
    <property type="match status" value="1"/>
</dbReference>
<dbReference type="InterPro" id="IPR037516">
    <property type="entry name" value="Tripartite_DENN"/>
</dbReference>
<dbReference type="PANTHER" id="PTHR15288">
    <property type="entry name" value="DENN DOMAIN-CONTAINING PROTEIN 2"/>
    <property type="match status" value="1"/>
</dbReference>
<feature type="compositionally biased region" description="Polar residues" evidence="2">
    <location>
        <begin position="238"/>
        <end position="247"/>
    </location>
</feature>
<dbReference type="InterPro" id="IPR001194">
    <property type="entry name" value="cDENN_dom"/>
</dbReference>
<evidence type="ECO:0000256" key="2">
    <source>
        <dbReference type="SAM" id="MobiDB-lite"/>
    </source>
</evidence>
<dbReference type="Ensembl" id="ENSSAUT00010026391.1">
    <property type="protein sequence ID" value="ENSSAUP00010024977.1"/>
    <property type="gene ID" value="ENSSAUG00010008436.1"/>
</dbReference>
<dbReference type="SMART" id="SM00799">
    <property type="entry name" value="DENN"/>
    <property type="match status" value="1"/>
</dbReference>
<dbReference type="GO" id="GO:0005085">
    <property type="term" value="F:guanyl-nucleotide exchange factor activity"/>
    <property type="evidence" value="ECO:0007669"/>
    <property type="project" value="UniProtKB-KW"/>
</dbReference>
<evidence type="ECO:0000259" key="3">
    <source>
        <dbReference type="PROSITE" id="PS50211"/>
    </source>
</evidence>
<dbReference type="FunFam" id="3.40.50.11500:FF:000004">
    <property type="entry name" value="DENN domain-containing protein 2C isoform X1"/>
    <property type="match status" value="1"/>
</dbReference>
<reference evidence="4" key="2">
    <citation type="submission" date="2025-08" db="UniProtKB">
        <authorList>
            <consortium name="Ensembl"/>
        </authorList>
    </citation>
    <scope>IDENTIFICATION</scope>
</reference>
<keyword evidence="5" id="KW-1185">Reference proteome</keyword>
<evidence type="ECO:0000313" key="5">
    <source>
        <dbReference type="Proteomes" id="UP000472265"/>
    </source>
</evidence>
<organism evidence="4 5">
    <name type="scientific">Sparus aurata</name>
    <name type="common">Gilthead sea bream</name>
    <dbReference type="NCBI Taxonomy" id="8175"/>
    <lineage>
        <taxon>Eukaryota</taxon>
        <taxon>Metazoa</taxon>
        <taxon>Chordata</taxon>
        <taxon>Craniata</taxon>
        <taxon>Vertebrata</taxon>
        <taxon>Euteleostomi</taxon>
        <taxon>Actinopterygii</taxon>
        <taxon>Neopterygii</taxon>
        <taxon>Teleostei</taxon>
        <taxon>Neoteleostei</taxon>
        <taxon>Acanthomorphata</taxon>
        <taxon>Eupercaria</taxon>
        <taxon>Spariformes</taxon>
        <taxon>Sparidae</taxon>
        <taxon>Sparus</taxon>
    </lineage>
</organism>
<name>A0A671VGQ9_SPAAU</name>
<reference evidence="4" key="1">
    <citation type="submission" date="2021-04" db="EMBL/GenBank/DDBJ databases">
        <authorList>
            <consortium name="Wellcome Sanger Institute Data Sharing"/>
        </authorList>
    </citation>
    <scope>NUCLEOTIDE SEQUENCE [LARGE SCALE GENOMIC DNA]</scope>
</reference>
<dbReference type="PANTHER" id="PTHR15288:SF5">
    <property type="entry name" value="DENN DOMAIN-CONTAINING PROTEIN 2B"/>
    <property type="match status" value="1"/>
</dbReference>
<feature type="compositionally biased region" description="Basic and acidic residues" evidence="2">
    <location>
        <begin position="199"/>
        <end position="209"/>
    </location>
</feature>
<feature type="domain" description="UDENN" evidence="3">
    <location>
        <begin position="286"/>
        <end position="679"/>
    </location>
</feature>
<evidence type="ECO:0000256" key="1">
    <source>
        <dbReference type="ARBA" id="ARBA00022658"/>
    </source>
</evidence>
<dbReference type="AlphaFoldDB" id="A0A671VGQ9"/>